<gene>
    <name evidence="1" type="ORF">SAMN05443245_5271</name>
</gene>
<keyword evidence="2" id="KW-1185">Reference proteome</keyword>
<sequence>MIRLALCLLLGGCTSIQILPSLNTTTYDVNGALIYIEPDPMTNYSAAVTYSTTTGYKLKLGAKWKF</sequence>
<evidence type="ECO:0000313" key="1">
    <source>
        <dbReference type="EMBL" id="SDR37829.1"/>
    </source>
</evidence>
<dbReference type="AlphaFoldDB" id="A0A1H1IJS4"/>
<evidence type="ECO:0000313" key="2">
    <source>
        <dbReference type="Proteomes" id="UP000183487"/>
    </source>
</evidence>
<protein>
    <submittedName>
        <fullName evidence="1">Uncharacterized protein</fullName>
    </submittedName>
</protein>
<reference evidence="2" key="1">
    <citation type="submission" date="2016-10" db="EMBL/GenBank/DDBJ databases">
        <authorList>
            <person name="Varghese N."/>
        </authorList>
    </citation>
    <scope>NUCLEOTIDE SEQUENCE [LARGE SCALE GENOMIC DNA]</scope>
    <source>
        <strain evidence="2">GAS106B</strain>
    </source>
</reference>
<dbReference type="RefSeq" id="WP_074770054.1">
    <property type="nucleotide sequence ID" value="NZ_FNKP01000002.1"/>
</dbReference>
<dbReference type="Proteomes" id="UP000183487">
    <property type="component" value="Unassembled WGS sequence"/>
</dbReference>
<accession>A0A1H1IJS4</accession>
<name>A0A1H1IJS4_9BURK</name>
<organism evidence="1 2">
    <name type="scientific">Paraburkholderia fungorum</name>
    <dbReference type="NCBI Taxonomy" id="134537"/>
    <lineage>
        <taxon>Bacteria</taxon>
        <taxon>Pseudomonadati</taxon>
        <taxon>Pseudomonadota</taxon>
        <taxon>Betaproteobacteria</taxon>
        <taxon>Burkholderiales</taxon>
        <taxon>Burkholderiaceae</taxon>
        <taxon>Paraburkholderia</taxon>
    </lineage>
</organism>
<proteinExistence type="predicted"/>
<dbReference type="EMBL" id="FNKP01000002">
    <property type="protein sequence ID" value="SDR37829.1"/>
    <property type="molecule type" value="Genomic_DNA"/>
</dbReference>